<evidence type="ECO:0000313" key="1">
    <source>
        <dbReference type="EMBL" id="OGM09582.1"/>
    </source>
</evidence>
<dbReference type="Proteomes" id="UP000176778">
    <property type="component" value="Unassembled WGS sequence"/>
</dbReference>
<comment type="caution">
    <text evidence="1">The sequence shown here is derived from an EMBL/GenBank/DDBJ whole genome shotgun (WGS) entry which is preliminary data.</text>
</comment>
<organism evidence="1 2">
    <name type="scientific">Candidatus Woesebacteria bacterium RBG_13_46_13</name>
    <dbReference type="NCBI Taxonomy" id="1802479"/>
    <lineage>
        <taxon>Bacteria</taxon>
        <taxon>Candidatus Woeseibacteriota</taxon>
    </lineage>
</organism>
<gene>
    <name evidence="1" type="ORF">A2Y68_03015</name>
</gene>
<accession>A0A1F7X3C7</accession>
<dbReference type="AlphaFoldDB" id="A0A1F7X3C7"/>
<protein>
    <submittedName>
        <fullName evidence="1">Uncharacterized protein</fullName>
    </submittedName>
</protein>
<evidence type="ECO:0000313" key="2">
    <source>
        <dbReference type="Proteomes" id="UP000176778"/>
    </source>
</evidence>
<proteinExistence type="predicted"/>
<dbReference type="STRING" id="1802479.A2Y68_03015"/>
<reference evidence="1 2" key="1">
    <citation type="journal article" date="2016" name="Nat. Commun.">
        <title>Thousands of microbial genomes shed light on interconnected biogeochemical processes in an aquifer system.</title>
        <authorList>
            <person name="Anantharaman K."/>
            <person name="Brown C.T."/>
            <person name="Hug L.A."/>
            <person name="Sharon I."/>
            <person name="Castelle C.J."/>
            <person name="Probst A.J."/>
            <person name="Thomas B.C."/>
            <person name="Singh A."/>
            <person name="Wilkins M.J."/>
            <person name="Karaoz U."/>
            <person name="Brodie E.L."/>
            <person name="Williams K.H."/>
            <person name="Hubbard S.S."/>
            <person name="Banfield J.F."/>
        </authorList>
    </citation>
    <scope>NUCLEOTIDE SEQUENCE [LARGE SCALE GENOMIC DNA]</scope>
</reference>
<sequence>MSTNNTNSVCPICGKDRIIAKTYKERIGNSVVQTTLTICPDPKCQAKLNVQLEKEKVIRDGMKLAAERRLLEQKQRRSSGFRKTSRIV</sequence>
<dbReference type="EMBL" id="MGFR01000003">
    <property type="protein sequence ID" value="OGM09582.1"/>
    <property type="molecule type" value="Genomic_DNA"/>
</dbReference>
<name>A0A1F7X3C7_9BACT</name>